<feature type="domain" description="TRAM" evidence="7">
    <location>
        <begin position="1"/>
        <end position="56"/>
    </location>
</feature>
<dbReference type="GO" id="GO:0070475">
    <property type="term" value="P:rRNA base methylation"/>
    <property type="evidence" value="ECO:0007669"/>
    <property type="project" value="TreeGrafter"/>
</dbReference>
<proteinExistence type="inferred from homology"/>
<dbReference type="Pfam" id="PF01938">
    <property type="entry name" value="TRAM"/>
    <property type="match status" value="1"/>
</dbReference>
<evidence type="ECO:0000256" key="3">
    <source>
        <dbReference type="ARBA" id="ARBA00022679"/>
    </source>
</evidence>
<evidence type="ECO:0000256" key="1">
    <source>
        <dbReference type="ARBA" id="ARBA00022485"/>
    </source>
</evidence>
<comment type="similarity">
    <text evidence="6">Belongs to the class I-like SAM-binding methyltransferase superfamily. RNA M5U methyltransferase family.</text>
</comment>
<evidence type="ECO:0000313" key="8">
    <source>
        <dbReference type="EMBL" id="SIO05364.1"/>
    </source>
</evidence>
<evidence type="ECO:0000313" key="9">
    <source>
        <dbReference type="Proteomes" id="UP000198461"/>
    </source>
</evidence>
<dbReference type="PROSITE" id="PS50926">
    <property type="entry name" value="TRAM"/>
    <property type="match status" value="1"/>
</dbReference>
<dbReference type="PROSITE" id="PS51687">
    <property type="entry name" value="SAM_MT_RNA_M5U"/>
    <property type="match status" value="1"/>
</dbReference>
<dbReference type="SUPFAM" id="SSF50249">
    <property type="entry name" value="Nucleic acid-binding proteins"/>
    <property type="match status" value="1"/>
</dbReference>
<dbReference type="InterPro" id="IPR012340">
    <property type="entry name" value="NA-bd_OB-fold"/>
</dbReference>
<evidence type="ECO:0000259" key="7">
    <source>
        <dbReference type="PROSITE" id="PS50926"/>
    </source>
</evidence>
<keyword evidence="5" id="KW-0411">Iron-sulfur</keyword>
<organism evidence="8 9">
    <name type="scientific">Sulfurivirga caldicuralii</name>
    <dbReference type="NCBI Taxonomy" id="364032"/>
    <lineage>
        <taxon>Bacteria</taxon>
        <taxon>Pseudomonadati</taxon>
        <taxon>Pseudomonadota</taxon>
        <taxon>Gammaproteobacteria</taxon>
        <taxon>Thiotrichales</taxon>
        <taxon>Piscirickettsiaceae</taxon>
        <taxon>Sulfurivirga</taxon>
    </lineage>
</organism>
<dbReference type="PANTHER" id="PTHR11061">
    <property type="entry name" value="RNA M5U METHYLTRANSFERASE"/>
    <property type="match status" value="1"/>
</dbReference>
<accession>A0A1N6GD02</accession>
<dbReference type="SUPFAM" id="SSF53335">
    <property type="entry name" value="S-adenosyl-L-methionine-dependent methyltransferases"/>
    <property type="match status" value="1"/>
</dbReference>
<feature type="active site" description="Nucleophile" evidence="6">
    <location>
        <position position="346"/>
    </location>
</feature>
<feature type="binding site" evidence="6">
    <location>
        <position position="320"/>
    </location>
    <ligand>
        <name>S-adenosyl-L-methionine</name>
        <dbReference type="ChEBI" id="CHEBI:59789"/>
    </ligand>
</feature>
<sequence length="388" mass="43181">MAETLMLEITGLTHDGRGVGRHDGLAVFVAGALPEETVRARITRRKRRFAEAELIEILTPSPQRQTPFCPHFGRCGGCQLQHLQPAAQHHWKQHNLLQQLARHGLDDLLRWHEPIIGPDQGYRRRARFAGIRTRKGGQLGFRAARSRDIVDIESCPVLEEPLNAAWQQRRSALSGQLGRSPQEWTLVNADNGVFWADQHAETLPEYQVDGLALQFDPAGFIQVNRTINASMVAQAVAWLAPTAGDHVLDLFCGVGNFSLPLAKRAAAVVGVEGLDSLVAHARANAARNGLNNVRFFKSNLFNPPQESLWAGVRFNKVLLDPGREGAEAVSRWLTPKMAEAVVYVSCNPATLVRDAVLLRENGWRLHDIRLLDMFPHTSHVEVMARFES</sequence>
<dbReference type="InterPro" id="IPR010280">
    <property type="entry name" value="U5_MeTrfase_fam"/>
</dbReference>
<dbReference type="InterPro" id="IPR030391">
    <property type="entry name" value="MeTrfase_TrmA_CS"/>
</dbReference>
<feature type="binding site" evidence="6">
    <location>
        <position position="251"/>
    </location>
    <ligand>
        <name>S-adenosyl-L-methionine</name>
        <dbReference type="ChEBI" id="CHEBI:59789"/>
    </ligand>
</feature>
<dbReference type="EMBL" id="FSRE01000003">
    <property type="protein sequence ID" value="SIO05364.1"/>
    <property type="molecule type" value="Genomic_DNA"/>
</dbReference>
<feature type="binding site" evidence="6">
    <location>
        <position position="272"/>
    </location>
    <ligand>
        <name>S-adenosyl-L-methionine</name>
        <dbReference type="ChEBI" id="CHEBI:59789"/>
    </ligand>
</feature>
<name>A0A1N6GD02_9GAMM</name>
<feature type="binding site" evidence="6">
    <location>
        <position position="222"/>
    </location>
    <ligand>
        <name>S-adenosyl-L-methionine</name>
        <dbReference type="ChEBI" id="CHEBI:59789"/>
    </ligand>
</feature>
<evidence type="ECO:0000256" key="4">
    <source>
        <dbReference type="ARBA" id="ARBA00022691"/>
    </source>
</evidence>
<dbReference type="PROSITE" id="PS01231">
    <property type="entry name" value="TRMA_2"/>
    <property type="match status" value="1"/>
</dbReference>
<dbReference type="AlphaFoldDB" id="A0A1N6GD02"/>
<dbReference type="Pfam" id="PF05958">
    <property type="entry name" value="tRNA_U5-meth_tr"/>
    <property type="match status" value="1"/>
</dbReference>
<keyword evidence="2 6" id="KW-0489">Methyltransferase</keyword>
<keyword evidence="9" id="KW-1185">Reference proteome</keyword>
<keyword evidence="1" id="KW-0408">Iron</keyword>
<dbReference type="Gene3D" id="3.40.50.150">
    <property type="entry name" value="Vaccinia Virus protein VP39"/>
    <property type="match status" value="2"/>
</dbReference>
<keyword evidence="3 6" id="KW-0808">Transferase</keyword>
<evidence type="ECO:0000256" key="6">
    <source>
        <dbReference type="PROSITE-ProRule" id="PRU01024"/>
    </source>
</evidence>
<dbReference type="OrthoDB" id="9804590at2"/>
<dbReference type="CDD" id="cd02440">
    <property type="entry name" value="AdoMet_MTases"/>
    <property type="match status" value="1"/>
</dbReference>
<dbReference type="RefSeq" id="WP_084188280.1">
    <property type="nucleotide sequence ID" value="NZ_FSRE01000003.1"/>
</dbReference>
<dbReference type="InterPro" id="IPR002792">
    <property type="entry name" value="TRAM_dom"/>
</dbReference>
<evidence type="ECO:0000256" key="5">
    <source>
        <dbReference type="ARBA" id="ARBA00023014"/>
    </source>
</evidence>
<dbReference type="FunFam" id="2.40.50.140:FF:000097">
    <property type="entry name" value="23S rRNA (uracil(1939)-C(5))-methyltransferase RlmD"/>
    <property type="match status" value="1"/>
</dbReference>
<keyword evidence="4 6" id="KW-0949">S-adenosyl-L-methionine</keyword>
<protein>
    <submittedName>
        <fullName evidence="8">23S rRNA m(5)U-1939 methyltransferase</fullName>
    </submittedName>
</protein>
<dbReference type="InterPro" id="IPR029063">
    <property type="entry name" value="SAM-dependent_MTases_sf"/>
</dbReference>
<gene>
    <name evidence="8" type="ORF">SAMN05443662_1289</name>
</gene>
<keyword evidence="1" id="KW-0479">Metal-binding</keyword>
<dbReference type="NCBIfam" id="TIGR00479">
    <property type="entry name" value="rumA"/>
    <property type="match status" value="1"/>
</dbReference>
<keyword evidence="1" id="KW-0004">4Fe-4S</keyword>
<evidence type="ECO:0000256" key="2">
    <source>
        <dbReference type="ARBA" id="ARBA00022603"/>
    </source>
</evidence>
<reference evidence="9" key="1">
    <citation type="submission" date="2016-11" db="EMBL/GenBank/DDBJ databases">
        <authorList>
            <person name="Varghese N."/>
            <person name="Submissions S."/>
        </authorList>
    </citation>
    <scope>NUCLEOTIDE SEQUENCE [LARGE SCALE GENOMIC DNA]</scope>
    <source>
        <strain evidence="9">DSM 17737</strain>
    </source>
</reference>
<dbReference type="GO" id="GO:0051539">
    <property type="term" value="F:4 iron, 4 sulfur cluster binding"/>
    <property type="evidence" value="ECO:0007669"/>
    <property type="project" value="UniProtKB-KW"/>
</dbReference>
<dbReference type="PANTHER" id="PTHR11061:SF49">
    <property type="entry name" value="23S RRNA (URACIL(1939)-C(5))-METHYLTRANSFERASE RLMD"/>
    <property type="match status" value="1"/>
</dbReference>
<dbReference type="Proteomes" id="UP000198461">
    <property type="component" value="Unassembled WGS sequence"/>
</dbReference>
<dbReference type="Gene3D" id="2.40.50.140">
    <property type="entry name" value="Nucleic acid-binding proteins"/>
    <property type="match status" value="1"/>
</dbReference>
<dbReference type="STRING" id="364032.SAMN05443662_1289"/>
<dbReference type="GO" id="GO:0070041">
    <property type="term" value="F:rRNA (uridine-C5-)-methyltransferase activity"/>
    <property type="evidence" value="ECO:0007669"/>
    <property type="project" value="TreeGrafter"/>
</dbReference>